<evidence type="ECO:0000256" key="2">
    <source>
        <dbReference type="SAM" id="Phobius"/>
    </source>
</evidence>
<feature type="transmembrane region" description="Helical" evidence="2">
    <location>
        <begin position="116"/>
        <end position="137"/>
    </location>
</feature>
<keyword evidence="2" id="KW-0472">Membrane</keyword>
<dbReference type="Proteomes" id="UP000318080">
    <property type="component" value="Unassembled WGS sequence"/>
</dbReference>
<name>A0A540R7U4_9CORY</name>
<sequence length="205" mass="21920">MTSAYSNGQPGESKSSGLRLIVGSLLVILGFFVISSGSNSATARTPDSEDEESNKSPRGEQKESQKISRRARGIYKFCVSTFPAVLATFAILATTRESNFFFLFRDGSGVTDVMNWFWWAIIGGYVFTGLAILVIAARSAELESSDESTISALSGVLWGISLLLAAAFLTVFPGTESHPGVQAVLVLFSGLLSLAVTNNFFKLPA</sequence>
<dbReference type="RefSeq" id="WP_141628713.1">
    <property type="nucleotide sequence ID" value="NZ_VHIR01000005.1"/>
</dbReference>
<dbReference type="EMBL" id="VHIR01000005">
    <property type="protein sequence ID" value="TQE43815.1"/>
    <property type="molecule type" value="Genomic_DNA"/>
</dbReference>
<evidence type="ECO:0000313" key="3">
    <source>
        <dbReference type="EMBL" id="TQE43815.1"/>
    </source>
</evidence>
<protein>
    <submittedName>
        <fullName evidence="3">Uncharacterized protein</fullName>
    </submittedName>
</protein>
<feature type="region of interest" description="Disordered" evidence="1">
    <location>
        <begin position="39"/>
        <end position="67"/>
    </location>
</feature>
<evidence type="ECO:0000313" key="4">
    <source>
        <dbReference type="Proteomes" id="UP000318080"/>
    </source>
</evidence>
<feature type="compositionally biased region" description="Basic and acidic residues" evidence="1">
    <location>
        <begin position="53"/>
        <end position="66"/>
    </location>
</feature>
<organism evidence="3 4">
    <name type="scientific">Corynebacterium phoceense</name>
    <dbReference type="NCBI Taxonomy" id="1686286"/>
    <lineage>
        <taxon>Bacteria</taxon>
        <taxon>Bacillati</taxon>
        <taxon>Actinomycetota</taxon>
        <taxon>Actinomycetes</taxon>
        <taxon>Mycobacteriales</taxon>
        <taxon>Corynebacteriaceae</taxon>
        <taxon>Corynebacterium</taxon>
    </lineage>
</organism>
<keyword evidence="2" id="KW-1133">Transmembrane helix</keyword>
<proteinExistence type="predicted"/>
<dbReference type="AlphaFoldDB" id="A0A540R7U4"/>
<comment type="caution">
    <text evidence="3">The sequence shown here is derived from an EMBL/GenBank/DDBJ whole genome shotgun (WGS) entry which is preliminary data.</text>
</comment>
<feature type="transmembrane region" description="Helical" evidence="2">
    <location>
        <begin position="16"/>
        <end position="34"/>
    </location>
</feature>
<feature type="transmembrane region" description="Helical" evidence="2">
    <location>
        <begin position="74"/>
        <end position="96"/>
    </location>
</feature>
<feature type="transmembrane region" description="Helical" evidence="2">
    <location>
        <begin position="149"/>
        <end position="169"/>
    </location>
</feature>
<feature type="transmembrane region" description="Helical" evidence="2">
    <location>
        <begin position="181"/>
        <end position="201"/>
    </location>
</feature>
<evidence type="ECO:0000256" key="1">
    <source>
        <dbReference type="SAM" id="MobiDB-lite"/>
    </source>
</evidence>
<reference evidence="3 4" key="1">
    <citation type="submission" date="2019-06" db="EMBL/GenBank/DDBJ databases">
        <title>Draft genome of C. phoceense Strain 272.</title>
        <authorList>
            <person name="Pacheco L.G.C."/>
            <person name="Barberis C.M."/>
            <person name="Almuzara M.N."/>
            <person name="Traglia G.M."/>
            <person name="Santos C.S."/>
            <person name="Rocha D.J.P.G."/>
            <person name="Aguiar E.R.G.R."/>
            <person name="Vay C.A."/>
        </authorList>
    </citation>
    <scope>NUCLEOTIDE SEQUENCE [LARGE SCALE GENOMIC DNA]</scope>
    <source>
        <strain evidence="3 4">272</strain>
    </source>
</reference>
<keyword evidence="2" id="KW-0812">Transmembrane</keyword>
<gene>
    <name evidence="3" type="ORF">EJK80_04500</name>
</gene>
<accession>A0A540R7U4</accession>
<keyword evidence="4" id="KW-1185">Reference proteome</keyword>